<dbReference type="PANTHER" id="PTHR43162">
    <property type="match status" value="1"/>
</dbReference>
<proteinExistence type="predicted"/>
<dbReference type="InterPro" id="IPR036291">
    <property type="entry name" value="NAD(P)-bd_dom_sf"/>
</dbReference>
<dbReference type="Gene3D" id="3.90.25.10">
    <property type="entry name" value="UDP-galactose 4-epimerase, domain 1"/>
    <property type="match status" value="1"/>
</dbReference>
<sequence>MTRILVTGAAGSTGLATVQALRGSDVEVRALVHRLDARAERLRELGAEVVIGDLLNFDSVVSAMDAVDAAYFVYPVHPRLIDATAYFAQAAWEASVRAIVNMSQRPARRESKSHASFNHWIAERIFDTADVPVTHLRPSLFADWLLYAGQVDRIIDTSVLALPFGESRFAPIAAEDQGRVIATVLADPSPHAGQVYYLNGPEVMTGKTIAEAVGDALGRTISYYPIPIADFQAIVTDIPYLSTFFAQHIGAVADDLANGVFESTNTTVEDITGVAPMSIRDFVRLHLDEFAPRGPVGDAS</sequence>
<evidence type="ECO:0000313" key="2">
    <source>
        <dbReference type="EMBL" id="GAA3580395.1"/>
    </source>
</evidence>
<comment type="caution">
    <text evidence="2">The sequence shown here is derived from an EMBL/GenBank/DDBJ whole genome shotgun (WGS) entry which is preliminary data.</text>
</comment>
<dbReference type="EMBL" id="BAABAA010000008">
    <property type="protein sequence ID" value="GAA3580395.1"/>
    <property type="molecule type" value="Genomic_DNA"/>
</dbReference>
<protein>
    <recommendedName>
        <fullName evidence="1">NmrA-like domain-containing protein</fullName>
    </recommendedName>
</protein>
<feature type="domain" description="NmrA-like" evidence="1">
    <location>
        <begin position="3"/>
        <end position="240"/>
    </location>
</feature>
<evidence type="ECO:0000313" key="3">
    <source>
        <dbReference type="Proteomes" id="UP001501222"/>
    </source>
</evidence>
<name>A0ABP6YDL4_9ACTN</name>
<keyword evidence="3" id="KW-1185">Reference proteome</keyword>
<dbReference type="InterPro" id="IPR051604">
    <property type="entry name" value="Ergot_Alk_Oxidoreductase"/>
</dbReference>
<dbReference type="Gene3D" id="3.40.50.720">
    <property type="entry name" value="NAD(P)-binding Rossmann-like Domain"/>
    <property type="match status" value="1"/>
</dbReference>
<reference evidence="3" key="1">
    <citation type="journal article" date="2019" name="Int. J. Syst. Evol. Microbiol.">
        <title>The Global Catalogue of Microorganisms (GCM) 10K type strain sequencing project: providing services to taxonomists for standard genome sequencing and annotation.</title>
        <authorList>
            <consortium name="The Broad Institute Genomics Platform"/>
            <consortium name="The Broad Institute Genome Sequencing Center for Infectious Disease"/>
            <person name="Wu L."/>
            <person name="Ma J."/>
        </authorList>
    </citation>
    <scope>NUCLEOTIDE SEQUENCE [LARGE SCALE GENOMIC DNA]</scope>
    <source>
        <strain evidence="3">JCM 16928</strain>
    </source>
</reference>
<dbReference type="Pfam" id="PF05368">
    <property type="entry name" value="NmrA"/>
    <property type="match status" value="1"/>
</dbReference>
<dbReference type="PANTHER" id="PTHR43162:SF1">
    <property type="entry name" value="PRESTALK A DIFFERENTIATION PROTEIN A"/>
    <property type="match status" value="1"/>
</dbReference>
<dbReference type="SUPFAM" id="SSF51735">
    <property type="entry name" value="NAD(P)-binding Rossmann-fold domains"/>
    <property type="match status" value="1"/>
</dbReference>
<accession>A0ABP6YDL4</accession>
<organism evidence="2 3">
    <name type="scientific">Kribbella ginsengisoli</name>
    <dbReference type="NCBI Taxonomy" id="363865"/>
    <lineage>
        <taxon>Bacteria</taxon>
        <taxon>Bacillati</taxon>
        <taxon>Actinomycetota</taxon>
        <taxon>Actinomycetes</taxon>
        <taxon>Propionibacteriales</taxon>
        <taxon>Kribbellaceae</taxon>
        <taxon>Kribbella</taxon>
    </lineage>
</organism>
<dbReference type="InterPro" id="IPR008030">
    <property type="entry name" value="NmrA-like"/>
</dbReference>
<dbReference type="Proteomes" id="UP001501222">
    <property type="component" value="Unassembled WGS sequence"/>
</dbReference>
<evidence type="ECO:0000259" key="1">
    <source>
        <dbReference type="Pfam" id="PF05368"/>
    </source>
</evidence>
<gene>
    <name evidence="2" type="ORF">GCM10022235_58350</name>
</gene>